<feature type="transmembrane region" description="Helical" evidence="1">
    <location>
        <begin position="63"/>
        <end position="83"/>
    </location>
</feature>
<organism evidence="3">
    <name type="scientific">Oceaniferula spumae</name>
    <dbReference type="NCBI Taxonomy" id="2979115"/>
    <lineage>
        <taxon>Bacteria</taxon>
        <taxon>Pseudomonadati</taxon>
        <taxon>Verrucomicrobiota</taxon>
        <taxon>Verrucomicrobiia</taxon>
        <taxon>Verrucomicrobiales</taxon>
        <taxon>Verrucomicrobiaceae</taxon>
        <taxon>Oceaniferula</taxon>
    </lineage>
</organism>
<proteinExistence type="predicted"/>
<dbReference type="EMBL" id="AP026866">
    <property type="protein sequence ID" value="BDS08455.1"/>
    <property type="molecule type" value="Genomic_DNA"/>
</dbReference>
<dbReference type="InterPro" id="IPR029063">
    <property type="entry name" value="SAM-dependent_MTases_sf"/>
</dbReference>
<keyword evidence="1" id="KW-0812">Transmembrane</keyword>
<dbReference type="Gene3D" id="3.40.50.150">
    <property type="entry name" value="Vaccinia Virus protein VP39"/>
    <property type="match status" value="1"/>
</dbReference>
<protein>
    <recommendedName>
        <fullName evidence="2">Methyltransferase type 11 domain-containing protein</fullName>
    </recommendedName>
</protein>
<dbReference type="InterPro" id="IPR013216">
    <property type="entry name" value="Methyltransf_11"/>
</dbReference>
<dbReference type="AlphaFoldDB" id="A0AAT9FQY9"/>
<name>A0AAT9FQY9_9BACT</name>
<dbReference type="SUPFAM" id="SSF53335">
    <property type="entry name" value="S-adenosyl-L-methionine-dependent methyltransferases"/>
    <property type="match status" value="1"/>
</dbReference>
<reference evidence="3" key="1">
    <citation type="submission" date="2024-07" db="EMBL/GenBank/DDBJ databases">
        <title>Complete genome sequence of Verrucomicrobiaceae bacterium NT6N.</title>
        <authorList>
            <person name="Huang C."/>
            <person name="Takami H."/>
            <person name="Hamasaki K."/>
        </authorList>
    </citation>
    <scope>NUCLEOTIDE SEQUENCE</scope>
    <source>
        <strain evidence="3">NT6N</strain>
    </source>
</reference>
<dbReference type="KEGG" id="osu:NT6N_34950"/>
<dbReference type="Pfam" id="PF08241">
    <property type="entry name" value="Methyltransf_11"/>
    <property type="match status" value="1"/>
</dbReference>
<sequence>MEKRSCGSLAVKGEKCMSRSPFQGVVTVVRFNWHFYLFALMGVIVLLTVALICSGWISLLSWLAALGVLLTTVMSLVATYLAYDGSRLYRLDWLAPHLPEQGAGANIHAGFDETTALLRACYPGIVWGVYDFYDPKKHTEVSIQRARKAQPPEAGTIAHATDCFPADDDSLDVILLTLAAHEIRDHRERVDYFRDLRRSLKPGGLIVVTEHLRDLQNLIAYNLGAFHFHTAGVWLKTFREAGLTVTGTSRTAPLITTFVLTDHEDDS</sequence>
<feature type="domain" description="Methyltransferase type 11" evidence="2">
    <location>
        <begin position="143"/>
        <end position="208"/>
    </location>
</feature>
<dbReference type="GO" id="GO:0008757">
    <property type="term" value="F:S-adenosylmethionine-dependent methyltransferase activity"/>
    <property type="evidence" value="ECO:0007669"/>
    <property type="project" value="InterPro"/>
</dbReference>
<evidence type="ECO:0000313" key="3">
    <source>
        <dbReference type="EMBL" id="BDS08455.1"/>
    </source>
</evidence>
<evidence type="ECO:0000256" key="1">
    <source>
        <dbReference type="SAM" id="Phobius"/>
    </source>
</evidence>
<keyword evidence="1" id="KW-0472">Membrane</keyword>
<keyword evidence="1" id="KW-1133">Transmembrane helix</keyword>
<gene>
    <name evidence="3" type="ORF">NT6N_34950</name>
</gene>
<accession>A0AAT9FQY9</accession>
<feature type="transmembrane region" description="Helical" evidence="1">
    <location>
        <begin position="35"/>
        <end position="57"/>
    </location>
</feature>
<evidence type="ECO:0000259" key="2">
    <source>
        <dbReference type="Pfam" id="PF08241"/>
    </source>
</evidence>